<name>A0A565BDP9_9BRAS</name>
<organism evidence="1 2">
    <name type="scientific">Arabis nemorensis</name>
    <dbReference type="NCBI Taxonomy" id="586526"/>
    <lineage>
        <taxon>Eukaryota</taxon>
        <taxon>Viridiplantae</taxon>
        <taxon>Streptophyta</taxon>
        <taxon>Embryophyta</taxon>
        <taxon>Tracheophyta</taxon>
        <taxon>Spermatophyta</taxon>
        <taxon>Magnoliopsida</taxon>
        <taxon>eudicotyledons</taxon>
        <taxon>Gunneridae</taxon>
        <taxon>Pentapetalae</taxon>
        <taxon>rosids</taxon>
        <taxon>malvids</taxon>
        <taxon>Brassicales</taxon>
        <taxon>Brassicaceae</taxon>
        <taxon>Arabideae</taxon>
        <taxon>Arabis</taxon>
    </lineage>
</organism>
<gene>
    <name evidence="1" type="ORF">ANE_LOCUS10192</name>
</gene>
<evidence type="ECO:0000313" key="1">
    <source>
        <dbReference type="EMBL" id="VVA99747.1"/>
    </source>
</evidence>
<comment type="caution">
    <text evidence="1">The sequence shown here is derived from an EMBL/GenBank/DDBJ whole genome shotgun (WGS) entry which is preliminary data.</text>
</comment>
<protein>
    <submittedName>
        <fullName evidence="1">Uncharacterized protein</fullName>
    </submittedName>
</protein>
<proteinExistence type="predicted"/>
<dbReference type="AlphaFoldDB" id="A0A565BDP9"/>
<dbReference type="EMBL" id="CABITT030000003">
    <property type="protein sequence ID" value="VVA99747.1"/>
    <property type="molecule type" value="Genomic_DNA"/>
</dbReference>
<accession>A0A565BDP9</accession>
<sequence>MEGTRHSSLMFGHMQKGILHEFTGPKRFIDLGILKEAMVASVLNTHRVRNHRREVLNEIEEDIKNSVGWICPGEDKILL</sequence>
<dbReference type="Proteomes" id="UP000489600">
    <property type="component" value="Unassembled WGS sequence"/>
</dbReference>
<reference evidence="1" key="1">
    <citation type="submission" date="2019-07" db="EMBL/GenBank/DDBJ databases">
        <authorList>
            <person name="Dittberner H."/>
        </authorList>
    </citation>
    <scope>NUCLEOTIDE SEQUENCE [LARGE SCALE GENOMIC DNA]</scope>
</reference>
<keyword evidence="2" id="KW-1185">Reference proteome</keyword>
<evidence type="ECO:0000313" key="2">
    <source>
        <dbReference type="Proteomes" id="UP000489600"/>
    </source>
</evidence>